<accession>Q54565</accession>
<dbReference type="Gene3D" id="6.10.250.3150">
    <property type="match status" value="1"/>
</dbReference>
<reference evidence="2" key="3">
    <citation type="submission" date="1994-07" db="EMBL/GenBank/DDBJ databases">
        <authorList>
            <person name="Whatmore A. M."/>
        </authorList>
    </citation>
    <scope>NUCLEOTIDE SEQUENCE</scope>
    <source>
        <strain evidence="2">M type 46</strain>
    </source>
</reference>
<dbReference type="AlphaFoldDB" id="Q54565"/>
<dbReference type="PIR" id="S61081">
    <property type="entry name" value="S61081"/>
</dbReference>
<evidence type="ECO:0000256" key="1">
    <source>
        <dbReference type="SAM" id="MobiDB-lite"/>
    </source>
</evidence>
<feature type="non-terminal residue" evidence="2">
    <location>
        <position position="103"/>
    </location>
</feature>
<organism evidence="2">
    <name type="scientific">Streptococcus pyogenes</name>
    <dbReference type="NCBI Taxonomy" id="1314"/>
    <lineage>
        <taxon>Bacteria</taxon>
        <taxon>Bacillati</taxon>
        <taxon>Bacillota</taxon>
        <taxon>Bacilli</taxon>
        <taxon>Lactobacillales</taxon>
        <taxon>Streptococcaceae</taxon>
        <taxon>Streptococcus</taxon>
    </lineage>
</organism>
<dbReference type="EMBL" id="U11963">
    <property type="protein sequence ID" value="AAA99579.1"/>
    <property type="molecule type" value="Genomic_DNA"/>
</dbReference>
<sequence>TASVAVALTVVGAGLVVNTNEVSAAAVTRHMSTEQLKQRVREYDIENHKLKTDKARLEAEKGQLETKKNELEAKKNELEAKKNELETKKNELEAKKNELETER</sequence>
<proteinExistence type="predicted"/>
<name>Q54565_STRPY</name>
<feature type="non-terminal residue" evidence="2">
    <location>
        <position position="1"/>
    </location>
</feature>
<reference evidence="2" key="1">
    <citation type="thesis" date="1993" institute="Microbiology" country="University of Newcastle Upon Tyne">
        <title>Sequence Analysis of the Emm-Like Gene Family of Streptococcus Pyogenes.</title>
        <authorList>
            <person name="Whatmore A.M."/>
        </authorList>
    </citation>
    <scope>NUCLEOTIDE SEQUENCE</scope>
    <source>
        <strain evidence="2">M type 46</strain>
    </source>
</reference>
<feature type="region of interest" description="Disordered" evidence="1">
    <location>
        <begin position="54"/>
        <end position="103"/>
    </location>
</feature>
<gene>
    <name evidence="2" type="primary">emml</name>
</gene>
<reference evidence="2" key="2">
    <citation type="journal article" date="1994" name="Mol. Microbiol.">
        <title>Non-congruent relationships between variation in emm gene sequences and the population genetic structure of group A streptococci.</title>
        <authorList>
            <person name="Whatmore A.M."/>
            <person name="Kapur V."/>
            <person name="Sullivan D.J."/>
            <person name="Musser J.M."/>
            <person name="Kehoe M.A."/>
        </authorList>
    </citation>
    <scope>NUCLEOTIDE SEQUENCE</scope>
    <source>
        <strain evidence="2">M type 46</strain>
    </source>
</reference>
<evidence type="ECO:0000313" key="2">
    <source>
        <dbReference type="EMBL" id="AAA99579.1"/>
    </source>
</evidence>
<protein>
    <submittedName>
        <fullName evidence="2">Emml protein</fullName>
    </submittedName>
</protein>